<organism evidence="1 2">
    <name type="scientific">Enterocloster bolteae 90A9</name>
    <dbReference type="NCBI Taxonomy" id="997894"/>
    <lineage>
        <taxon>Bacteria</taxon>
        <taxon>Bacillati</taxon>
        <taxon>Bacillota</taxon>
        <taxon>Clostridia</taxon>
        <taxon>Lachnospirales</taxon>
        <taxon>Lachnospiraceae</taxon>
        <taxon>Enterocloster</taxon>
    </lineage>
</organism>
<comment type="caution">
    <text evidence="1">The sequence shown here is derived from an EMBL/GenBank/DDBJ whole genome shotgun (WGS) entry which is preliminary data.</text>
</comment>
<dbReference type="RefSeq" id="WP_002575494.1">
    <property type="nucleotide sequence ID" value="NZ_KB851182.1"/>
</dbReference>
<evidence type="ECO:0000313" key="1">
    <source>
        <dbReference type="EMBL" id="ENZ50767.1"/>
    </source>
</evidence>
<accession>R0C2R3</accession>
<sequence>MKDSEQDKSMDCPIWGTDDISDEELLREFEIVKRTTVPLPIPGPEPIEFERIWKQIQKESDMRVEKENVCETRPGLLRRIFRFLKRGK</sequence>
<protein>
    <submittedName>
        <fullName evidence="1">Uncharacterized protein</fullName>
    </submittedName>
</protein>
<name>R0C2R3_9FIRM</name>
<evidence type="ECO:0000313" key="2">
    <source>
        <dbReference type="Proteomes" id="UP000013126"/>
    </source>
</evidence>
<gene>
    <name evidence="1" type="ORF">HMPREF1085_02250</name>
</gene>
<dbReference type="Proteomes" id="UP000013126">
    <property type="component" value="Unassembled WGS sequence"/>
</dbReference>
<dbReference type="HOGENOM" id="CLU_2521690_0_0_9"/>
<dbReference type="PATRIC" id="fig|997894.4.peg.2397"/>
<keyword evidence="2" id="KW-1185">Reference proteome</keyword>
<proteinExistence type="predicted"/>
<dbReference type="EMBL" id="AGYH01000005">
    <property type="protein sequence ID" value="ENZ50767.1"/>
    <property type="molecule type" value="Genomic_DNA"/>
</dbReference>
<dbReference type="OrthoDB" id="2064351at2"/>
<dbReference type="GeneID" id="23113351"/>
<dbReference type="AlphaFoldDB" id="R0C2R3"/>
<reference evidence="1 2" key="1">
    <citation type="submission" date="2013-01" db="EMBL/GenBank/DDBJ databases">
        <title>The Genome Sequence of Clostridium bolteae 90A9.</title>
        <authorList>
            <consortium name="The Broad Institute Genome Sequencing Platform"/>
            <person name="Earl A."/>
            <person name="Ward D."/>
            <person name="Feldgarden M."/>
            <person name="Gevers D."/>
            <person name="Courvalin P."/>
            <person name="Lambert T."/>
            <person name="Walker B."/>
            <person name="Young S.K."/>
            <person name="Zeng Q."/>
            <person name="Gargeya S."/>
            <person name="Fitzgerald M."/>
            <person name="Haas B."/>
            <person name="Abouelleil A."/>
            <person name="Alvarado L."/>
            <person name="Arachchi H.M."/>
            <person name="Berlin A.M."/>
            <person name="Chapman S.B."/>
            <person name="Dewar J."/>
            <person name="Goldberg J."/>
            <person name="Griggs A."/>
            <person name="Gujja S."/>
            <person name="Hansen M."/>
            <person name="Howarth C."/>
            <person name="Imamovic A."/>
            <person name="Larimer J."/>
            <person name="McCowan C."/>
            <person name="Murphy C."/>
            <person name="Neiman D."/>
            <person name="Pearson M."/>
            <person name="Priest M."/>
            <person name="Roberts A."/>
            <person name="Saif S."/>
            <person name="Shea T."/>
            <person name="Sisk P."/>
            <person name="Sykes S."/>
            <person name="Wortman J."/>
            <person name="Nusbaum C."/>
            <person name="Birren B."/>
        </authorList>
    </citation>
    <scope>NUCLEOTIDE SEQUENCE [LARGE SCALE GENOMIC DNA]</scope>
    <source>
        <strain evidence="1 2">90A9</strain>
    </source>
</reference>